<protein>
    <submittedName>
        <fullName evidence="2">Uncharacterized protein</fullName>
    </submittedName>
</protein>
<feature type="compositionally biased region" description="Low complexity" evidence="1">
    <location>
        <begin position="1"/>
        <end position="17"/>
    </location>
</feature>
<feature type="compositionally biased region" description="Low complexity" evidence="1">
    <location>
        <begin position="52"/>
        <end position="66"/>
    </location>
</feature>
<accession>A0A3A8K0Q5</accession>
<evidence type="ECO:0000256" key="1">
    <source>
        <dbReference type="SAM" id="MobiDB-lite"/>
    </source>
</evidence>
<dbReference type="Proteomes" id="UP000268313">
    <property type="component" value="Unassembled WGS sequence"/>
</dbReference>
<sequence length="89" mass="8275">MAASARSSSASCSSDSSLRNWPGASPPNIPATSGSARTGAGGGGAAGGGTTTGATGAIEAAGATAAMDTERRAGTGMAAFKGRVGRSMP</sequence>
<comment type="caution">
    <text evidence="2">The sequence shown here is derived from an EMBL/GenBank/DDBJ whole genome shotgun (WGS) entry which is preliminary data.</text>
</comment>
<name>A0A3A8K0Q5_9BACT</name>
<proteinExistence type="predicted"/>
<organism evidence="2 3">
    <name type="scientific">Corallococcus carmarthensis</name>
    <dbReference type="NCBI Taxonomy" id="2316728"/>
    <lineage>
        <taxon>Bacteria</taxon>
        <taxon>Pseudomonadati</taxon>
        <taxon>Myxococcota</taxon>
        <taxon>Myxococcia</taxon>
        <taxon>Myxococcales</taxon>
        <taxon>Cystobacterineae</taxon>
        <taxon>Myxococcaceae</taxon>
        <taxon>Corallococcus</taxon>
    </lineage>
</organism>
<gene>
    <name evidence="2" type="ORF">D7X32_19745</name>
</gene>
<feature type="region of interest" description="Disordered" evidence="1">
    <location>
        <begin position="1"/>
        <end position="89"/>
    </location>
</feature>
<dbReference type="EMBL" id="RAWE01000068">
    <property type="protein sequence ID" value="RKH01610.1"/>
    <property type="molecule type" value="Genomic_DNA"/>
</dbReference>
<feature type="compositionally biased region" description="Gly residues" evidence="1">
    <location>
        <begin position="39"/>
        <end position="51"/>
    </location>
</feature>
<dbReference type="AlphaFoldDB" id="A0A3A8K0Q5"/>
<evidence type="ECO:0000313" key="2">
    <source>
        <dbReference type="EMBL" id="RKH01610.1"/>
    </source>
</evidence>
<keyword evidence="3" id="KW-1185">Reference proteome</keyword>
<reference evidence="3" key="1">
    <citation type="submission" date="2018-09" db="EMBL/GenBank/DDBJ databases">
        <authorList>
            <person name="Livingstone P.G."/>
            <person name="Whitworth D.E."/>
        </authorList>
    </citation>
    <scope>NUCLEOTIDE SEQUENCE [LARGE SCALE GENOMIC DNA]</scope>
    <source>
        <strain evidence="3">CA043D</strain>
    </source>
</reference>
<evidence type="ECO:0000313" key="3">
    <source>
        <dbReference type="Proteomes" id="UP000268313"/>
    </source>
</evidence>